<evidence type="ECO:0000259" key="4">
    <source>
        <dbReference type="PROSITE" id="PS50943"/>
    </source>
</evidence>
<organism evidence="5 6">
    <name type="scientific">Xanthomonas campestris pv. malvacearum</name>
    <dbReference type="NCBI Taxonomy" id="86040"/>
    <lineage>
        <taxon>Bacteria</taxon>
        <taxon>Pseudomonadati</taxon>
        <taxon>Pseudomonadota</taxon>
        <taxon>Gammaproteobacteria</taxon>
        <taxon>Lysobacterales</taxon>
        <taxon>Lysobacteraceae</taxon>
        <taxon>Xanthomonas</taxon>
    </lineage>
</organism>
<accession>A0AA45BUF7</accession>
<name>A0AA45BUF7_XANCM</name>
<dbReference type="SMART" id="SM00530">
    <property type="entry name" value="HTH_XRE"/>
    <property type="match status" value="1"/>
</dbReference>
<evidence type="ECO:0000256" key="3">
    <source>
        <dbReference type="ARBA" id="ARBA00023163"/>
    </source>
</evidence>
<dbReference type="EMBL" id="PYJH01000071">
    <property type="protein sequence ID" value="PUE90177.1"/>
    <property type="molecule type" value="Genomic_DNA"/>
</dbReference>
<dbReference type="Gene3D" id="1.10.260.40">
    <property type="entry name" value="lambda repressor-like DNA-binding domains"/>
    <property type="match status" value="1"/>
</dbReference>
<protein>
    <submittedName>
        <fullName evidence="5">XRE family transcriptional regulator</fullName>
    </submittedName>
</protein>
<reference evidence="5 6" key="1">
    <citation type="submission" date="2018-03" db="EMBL/GenBank/DDBJ databases">
        <title>Sequencing of reference strains of Xanthomonas.</title>
        <authorList>
            <person name="Studholme D.J."/>
            <person name="Vicente J."/>
            <person name="Sarris P."/>
        </authorList>
    </citation>
    <scope>NUCLEOTIDE SEQUENCE [LARGE SCALE GENOMIC DNA]</scope>
    <source>
        <strain evidence="5 6">WHRI 5232</strain>
    </source>
</reference>
<comment type="caution">
    <text evidence="5">The sequence shown here is derived from an EMBL/GenBank/DDBJ whole genome shotgun (WGS) entry which is preliminary data.</text>
</comment>
<dbReference type="Pfam" id="PF01381">
    <property type="entry name" value="HTH_3"/>
    <property type="match status" value="1"/>
</dbReference>
<keyword evidence="1" id="KW-0805">Transcription regulation</keyword>
<dbReference type="InterPro" id="IPR001387">
    <property type="entry name" value="Cro/C1-type_HTH"/>
</dbReference>
<dbReference type="AlphaFoldDB" id="A0AA45BUF7"/>
<gene>
    <name evidence="5" type="ORF">C7T86_21785</name>
</gene>
<sequence>MAKFRQMTIGERIRWLLVIRHLTQQELASKIGITQGAVSNIVGSASRHPTARTLLKMADALECSAEFILLGEGSPFAQVAPRNARETKLLSLYRRLKPTEQSTLTAFARILARSSK</sequence>
<evidence type="ECO:0000256" key="1">
    <source>
        <dbReference type="ARBA" id="ARBA00023015"/>
    </source>
</evidence>
<evidence type="ECO:0000256" key="2">
    <source>
        <dbReference type="ARBA" id="ARBA00023125"/>
    </source>
</evidence>
<proteinExistence type="predicted"/>
<dbReference type="SUPFAM" id="SSF47413">
    <property type="entry name" value="lambda repressor-like DNA-binding domains"/>
    <property type="match status" value="1"/>
</dbReference>
<dbReference type="InterPro" id="IPR010982">
    <property type="entry name" value="Lambda_DNA-bd_dom_sf"/>
</dbReference>
<dbReference type="CDD" id="cd00093">
    <property type="entry name" value="HTH_XRE"/>
    <property type="match status" value="1"/>
</dbReference>
<evidence type="ECO:0000313" key="5">
    <source>
        <dbReference type="EMBL" id="PUE90177.1"/>
    </source>
</evidence>
<dbReference type="PANTHER" id="PTHR40661:SF3">
    <property type="entry name" value="FELS-1 PROPHAGE TRANSCRIPTIONAL REGULATOR"/>
    <property type="match status" value="1"/>
</dbReference>
<keyword evidence="2" id="KW-0238">DNA-binding</keyword>
<dbReference type="PROSITE" id="PS50943">
    <property type="entry name" value="HTH_CROC1"/>
    <property type="match status" value="1"/>
</dbReference>
<dbReference type="GO" id="GO:0003677">
    <property type="term" value="F:DNA binding"/>
    <property type="evidence" value="ECO:0007669"/>
    <property type="project" value="UniProtKB-KW"/>
</dbReference>
<dbReference type="PANTHER" id="PTHR40661">
    <property type="match status" value="1"/>
</dbReference>
<dbReference type="Proteomes" id="UP000251513">
    <property type="component" value="Unassembled WGS sequence"/>
</dbReference>
<keyword evidence="3" id="KW-0804">Transcription</keyword>
<dbReference type="RefSeq" id="WP_005920208.1">
    <property type="nucleotide sequence ID" value="NZ_CP013004.1"/>
</dbReference>
<evidence type="ECO:0000313" key="6">
    <source>
        <dbReference type="Proteomes" id="UP000251513"/>
    </source>
</evidence>
<feature type="domain" description="HTH cro/C1-type" evidence="4">
    <location>
        <begin position="20"/>
        <end position="68"/>
    </location>
</feature>